<feature type="compositionally biased region" description="Basic and acidic residues" evidence="1">
    <location>
        <begin position="391"/>
        <end position="403"/>
    </location>
</feature>
<sequence>MHCSHSTAAWVSPCKFQDNQIKTYNGDVLEKYSHHFTNKERPFTPRILKTQAKSALAQSRYYTQPRRRRKGTATEAETQTDLSSFRHTEEMESQPIRNQEQQLSDEEEEEPVEQQLSFSRFSSSDFKSPSPTLQKIHSEGEELAYLSFVADVTNEILTLGLFSDRVLERVFQQHLEKNRHRLDEGKMCHLLDILRADLQCKEESDLKSVVNNQVDANSPWDVVRNGNFQEEASLYPNGLFTSQHLHMDSLPCTDKEVKHQHPDDALIVSDTRDTELEDYVPRGADVEDGDHHQEGNAQTDQGNRSDCTLHPSHDYILTTLDDGGSPAHENVDHQVIEASEDNLLNVSGKDHTLDEQWGNLPISRQVSEETEDLETLEDLQQSFSDVIQVSRGDDVSEPGERSAAETNSQSD</sequence>
<accession>A0A8J6F749</accession>
<dbReference type="GO" id="GO:0005930">
    <property type="term" value="C:axoneme"/>
    <property type="evidence" value="ECO:0007669"/>
    <property type="project" value="TreeGrafter"/>
</dbReference>
<keyword evidence="3" id="KW-1185">Reference proteome</keyword>
<reference evidence="2" key="1">
    <citation type="thesis" date="2020" institute="ProQuest LLC" country="789 East Eisenhower Parkway, Ann Arbor, MI, USA">
        <title>Comparative Genomics and Chromosome Evolution.</title>
        <authorList>
            <person name="Mudd A.B."/>
        </authorList>
    </citation>
    <scope>NUCLEOTIDE SEQUENCE</scope>
    <source>
        <strain evidence="2">HN-11 Male</strain>
        <tissue evidence="2">Kidney and liver</tissue>
    </source>
</reference>
<dbReference type="Pfam" id="PF15244">
    <property type="entry name" value="HSD3"/>
    <property type="match status" value="1"/>
</dbReference>
<dbReference type="AlphaFoldDB" id="A0A8J6F749"/>
<proteinExistence type="predicted"/>
<dbReference type="InterPro" id="IPR029357">
    <property type="entry name" value="SPATA7"/>
</dbReference>
<dbReference type="EMBL" id="WNTK01000006">
    <property type="protein sequence ID" value="KAG9481765.1"/>
    <property type="molecule type" value="Genomic_DNA"/>
</dbReference>
<name>A0A8J6F749_ELECQ</name>
<feature type="region of interest" description="Disordered" evidence="1">
    <location>
        <begin position="54"/>
        <end position="133"/>
    </location>
</feature>
<feature type="region of interest" description="Disordered" evidence="1">
    <location>
        <begin position="282"/>
        <end position="306"/>
    </location>
</feature>
<evidence type="ECO:0008006" key="4">
    <source>
        <dbReference type="Google" id="ProtNLM"/>
    </source>
</evidence>
<dbReference type="PANTHER" id="PTHR14917">
    <property type="entry name" value="SPERMATOGENESIS-ASSOCIATED PROTEIN 7"/>
    <property type="match status" value="1"/>
</dbReference>
<evidence type="ECO:0000313" key="3">
    <source>
        <dbReference type="Proteomes" id="UP000770717"/>
    </source>
</evidence>
<dbReference type="Proteomes" id="UP000770717">
    <property type="component" value="Unassembled WGS sequence"/>
</dbReference>
<feature type="region of interest" description="Disordered" evidence="1">
    <location>
        <begin position="389"/>
        <end position="411"/>
    </location>
</feature>
<evidence type="ECO:0000256" key="1">
    <source>
        <dbReference type="SAM" id="MobiDB-lite"/>
    </source>
</evidence>
<feature type="compositionally biased region" description="Low complexity" evidence="1">
    <location>
        <begin position="113"/>
        <end position="130"/>
    </location>
</feature>
<protein>
    <recommendedName>
        <fullName evidence="4">Spermatogenesis associated 7</fullName>
    </recommendedName>
</protein>
<organism evidence="2 3">
    <name type="scientific">Eleutherodactylus coqui</name>
    <name type="common">Puerto Rican coqui</name>
    <dbReference type="NCBI Taxonomy" id="57060"/>
    <lineage>
        <taxon>Eukaryota</taxon>
        <taxon>Metazoa</taxon>
        <taxon>Chordata</taxon>
        <taxon>Craniata</taxon>
        <taxon>Vertebrata</taxon>
        <taxon>Euteleostomi</taxon>
        <taxon>Amphibia</taxon>
        <taxon>Batrachia</taxon>
        <taxon>Anura</taxon>
        <taxon>Neobatrachia</taxon>
        <taxon>Hyloidea</taxon>
        <taxon>Eleutherodactylidae</taxon>
        <taxon>Eleutherodactylinae</taxon>
        <taxon>Eleutherodactylus</taxon>
        <taxon>Eleutherodactylus</taxon>
    </lineage>
</organism>
<dbReference type="GO" id="GO:0045494">
    <property type="term" value="P:photoreceptor cell maintenance"/>
    <property type="evidence" value="ECO:0007669"/>
    <property type="project" value="TreeGrafter"/>
</dbReference>
<feature type="compositionally biased region" description="Acidic residues" evidence="1">
    <location>
        <begin position="103"/>
        <end position="112"/>
    </location>
</feature>
<gene>
    <name evidence="2" type="ORF">GDO78_010800</name>
</gene>
<evidence type="ECO:0000313" key="2">
    <source>
        <dbReference type="EMBL" id="KAG9481765.1"/>
    </source>
</evidence>
<dbReference type="GO" id="GO:0120206">
    <property type="term" value="C:photoreceptor distal connecting cilium"/>
    <property type="evidence" value="ECO:0007669"/>
    <property type="project" value="TreeGrafter"/>
</dbReference>
<feature type="compositionally biased region" description="Polar residues" evidence="1">
    <location>
        <begin position="295"/>
        <end position="306"/>
    </location>
</feature>
<dbReference type="GO" id="GO:0120200">
    <property type="term" value="C:rod photoreceptor outer segment"/>
    <property type="evidence" value="ECO:0007669"/>
    <property type="project" value="TreeGrafter"/>
</dbReference>
<dbReference type="OrthoDB" id="6263678at2759"/>
<comment type="caution">
    <text evidence="2">The sequence shown here is derived from an EMBL/GenBank/DDBJ whole genome shotgun (WGS) entry which is preliminary data.</text>
</comment>
<dbReference type="PANTHER" id="PTHR14917:SF3">
    <property type="entry name" value="SPERMATOGENESIS ASSOCIATED 7"/>
    <property type="match status" value="1"/>
</dbReference>
<dbReference type="GO" id="GO:0000226">
    <property type="term" value="P:microtubule cytoskeleton organization"/>
    <property type="evidence" value="ECO:0007669"/>
    <property type="project" value="TreeGrafter"/>
</dbReference>
<dbReference type="GO" id="GO:0036064">
    <property type="term" value="C:ciliary basal body"/>
    <property type="evidence" value="ECO:0007669"/>
    <property type="project" value="TreeGrafter"/>
</dbReference>